<protein>
    <submittedName>
        <fullName evidence="2">Uncharacterized protein</fullName>
    </submittedName>
</protein>
<dbReference type="Proteomes" id="UP001160148">
    <property type="component" value="Unassembled WGS sequence"/>
</dbReference>
<feature type="region of interest" description="Disordered" evidence="1">
    <location>
        <begin position="9"/>
        <end position="42"/>
    </location>
</feature>
<keyword evidence="3" id="KW-1185">Reference proteome</keyword>
<evidence type="ECO:0000313" key="3">
    <source>
        <dbReference type="Proteomes" id="UP001160148"/>
    </source>
</evidence>
<accession>A0AAV0YA27</accession>
<evidence type="ECO:0000256" key="1">
    <source>
        <dbReference type="SAM" id="MobiDB-lite"/>
    </source>
</evidence>
<dbReference type="EMBL" id="CARXXK010001860">
    <property type="protein sequence ID" value="CAI6377790.1"/>
    <property type="molecule type" value="Genomic_DNA"/>
</dbReference>
<proteinExistence type="predicted"/>
<reference evidence="2 3" key="1">
    <citation type="submission" date="2023-01" db="EMBL/GenBank/DDBJ databases">
        <authorList>
            <person name="Whitehead M."/>
        </authorList>
    </citation>
    <scope>NUCLEOTIDE SEQUENCE [LARGE SCALE GENOMIC DNA]</scope>
</reference>
<name>A0AAV0YA27_9HEMI</name>
<dbReference type="AlphaFoldDB" id="A0AAV0YA27"/>
<sequence>MLKTPLLTKQIKHHHDHSDQRKCQKKPKIRSRSNSSNRQEKAYEEGLKTVEEFFTTNNSSPITFLQFRYILDNFTLKSMNIHTLTKNANTDLISLMDLLYSIREIVKYRQLKIRLSKLAQLLFQALPPQESPV</sequence>
<gene>
    <name evidence="2" type="ORF">MEUPH1_LOCUS30997</name>
</gene>
<evidence type="ECO:0000313" key="2">
    <source>
        <dbReference type="EMBL" id="CAI6377790.1"/>
    </source>
</evidence>
<organism evidence="2 3">
    <name type="scientific">Macrosiphum euphorbiae</name>
    <name type="common">potato aphid</name>
    <dbReference type="NCBI Taxonomy" id="13131"/>
    <lineage>
        <taxon>Eukaryota</taxon>
        <taxon>Metazoa</taxon>
        <taxon>Ecdysozoa</taxon>
        <taxon>Arthropoda</taxon>
        <taxon>Hexapoda</taxon>
        <taxon>Insecta</taxon>
        <taxon>Pterygota</taxon>
        <taxon>Neoptera</taxon>
        <taxon>Paraneoptera</taxon>
        <taxon>Hemiptera</taxon>
        <taxon>Sternorrhyncha</taxon>
        <taxon>Aphidomorpha</taxon>
        <taxon>Aphidoidea</taxon>
        <taxon>Aphididae</taxon>
        <taxon>Macrosiphini</taxon>
        <taxon>Macrosiphum</taxon>
    </lineage>
</organism>
<comment type="caution">
    <text evidence="2">The sequence shown here is derived from an EMBL/GenBank/DDBJ whole genome shotgun (WGS) entry which is preliminary data.</text>
</comment>